<dbReference type="Proteomes" id="UP000887580">
    <property type="component" value="Unplaced"/>
</dbReference>
<protein>
    <submittedName>
        <fullName evidence="2">Organic cation transporter</fullName>
    </submittedName>
</protein>
<reference evidence="2" key="1">
    <citation type="submission" date="2022-11" db="UniProtKB">
        <authorList>
            <consortium name="WormBaseParasite"/>
        </authorList>
    </citation>
    <scope>IDENTIFICATION</scope>
</reference>
<accession>A0AC35EWX1</accession>
<proteinExistence type="predicted"/>
<evidence type="ECO:0000313" key="1">
    <source>
        <dbReference type="Proteomes" id="UP000887580"/>
    </source>
</evidence>
<evidence type="ECO:0000313" key="2">
    <source>
        <dbReference type="WBParaSite" id="PS1159_v2.g11529.t1"/>
    </source>
</evidence>
<sequence>IFMTSVILGMELISASYRSMASIFAGALFATGQAILGTVAYFVTDYRMLQLYLTLPLIIFISYIWLIPESARWLVSQRRYEEADKILRMVARRNGRNMPEKWWDELEIDGDTIASRTRKRKKNFLDLLKTPKTRIRTLVMFFCWPVVSMAYYGMAMKPDLLGTDPYINFIAGGIAEIPATIFMFFTVDKLGRRPLLCGGLILAGVTLFSNLFVSENTHAAIPMIQFLLSKASLTLCYAVIYAYTPELFPTEIRNMAVGGCSMMARFGASGASFMVMHL</sequence>
<name>A0AC35EWX1_9BILA</name>
<organism evidence="1 2">
    <name type="scientific">Panagrolaimus sp. PS1159</name>
    <dbReference type="NCBI Taxonomy" id="55785"/>
    <lineage>
        <taxon>Eukaryota</taxon>
        <taxon>Metazoa</taxon>
        <taxon>Ecdysozoa</taxon>
        <taxon>Nematoda</taxon>
        <taxon>Chromadorea</taxon>
        <taxon>Rhabditida</taxon>
        <taxon>Tylenchina</taxon>
        <taxon>Panagrolaimomorpha</taxon>
        <taxon>Panagrolaimoidea</taxon>
        <taxon>Panagrolaimidae</taxon>
        <taxon>Panagrolaimus</taxon>
    </lineage>
</organism>
<dbReference type="WBParaSite" id="PS1159_v2.g11529.t1">
    <property type="protein sequence ID" value="PS1159_v2.g11529.t1"/>
    <property type="gene ID" value="PS1159_v2.g11529"/>
</dbReference>